<dbReference type="AlphaFoldDB" id="A0A9D2AIA9"/>
<dbReference type="InterPro" id="IPR000086">
    <property type="entry name" value="NUDIX_hydrolase_dom"/>
</dbReference>
<evidence type="ECO:0000259" key="1">
    <source>
        <dbReference type="PROSITE" id="PS51462"/>
    </source>
</evidence>
<evidence type="ECO:0000313" key="3">
    <source>
        <dbReference type="Proteomes" id="UP000823964"/>
    </source>
</evidence>
<dbReference type="Gene3D" id="3.90.79.10">
    <property type="entry name" value="Nucleoside Triphosphate Pyrophosphohydrolase"/>
    <property type="match status" value="1"/>
</dbReference>
<dbReference type="Pfam" id="PF00293">
    <property type="entry name" value="NUDIX"/>
    <property type="match status" value="1"/>
</dbReference>
<proteinExistence type="predicted"/>
<protein>
    <submittedName>
        <fullName evidence="2">NUDIX hydrolase</fullName>
    </submittedName>
</protein>
<gene>
    <name evidence="2" type="ORF">H9862_06490</name>
</gene>
<sequence length="197" mass="22055">MSDTEPLADNRLPPQDERHPLIEALRRHARRRPEQAACCAEMTAFILSSRDCFRRTHALGHLTGSAWLLSPEGDAALLTLHRKLKRWLQPGGHADGDADLLRVALREAEEESGIVGIQPLSTDIFDVDIHLIPARPGEPEHRHYDVRYLLRAPHRRFVCSAESEALAWLPIARLASPQADVDPSVARMARLTQSLHG</sequence>
<dbReference type="CDD" id="cd03674">
    <property type="entry name" value="NUDIX_Hydrolase"/>
    <property type="match status" value="1"/>
</dbReference>
<dbReference type="Proteomes" id="UP000823964">
    <property type="component" value="Unassembled WGS sequence"/>
</dbReference>
<dbReference type="EMBL" id="DXFQ01000116">
    <property type="protein sequence ID" value="HIX20228.1"/>
    <property type="molecule type" value="Genomic_DNA"/>
</dbReference>
<keyword evidence="2" id="KW-0378">Hydrolase</keyword>
<name>A0A9D2AIA9_9BACT</name>
<reference evidence="2" key="1">
    <citation type="journal article" date="2021" name="PeerJ">
        <title>Extensive microbial diversity within the chicken gut microbiome revealed by metagenomics and culture.</title>
        <authorList>
            <person name="Gilroy R."/>
            <person name="Ravi A."/>
            <person name="Getino M."/>
            <person name="Pursley I."/>
            <person name="Horton D.L."/>
            <person name="Alikhan N.F."/>
            <person name="Baker D."/>
            <person name="Gharbi K."/>
            <person name="Hall N."/>
            <person name="Watson M."/>
            <person name="Adriaenssens E.M."/>
            <person name="Foster-Nyarko E."/>
            <person name="Jarju S."/>
            <person name="Secka A."/>
            <person name="Antonio M."/>
            <person name="Oren A."/>
            <person name="Chaudhuri R.R."/>
            <person name="La Ragione R."/>
            <person name="Hildebrand F."/>
            <person name="Pallen M.J."/>
        </authorList>
    </citation>
    <scope>NUCLEOTIDE SEQUENCE</scope>
    <source>
        <strain evidence="2">14975</strain>
    </source>
</reference>
<evidence type="ECO:0000313" key="2">
    <source>
        <dbReference type="EMBL" id="HIX20228.1"/>
    </source>
</evidence>
<comment type="caution">
    <text evidence="2">The sequence shown here is derived from an EMBL/GenBank/DDBJ whole genome shotgun (WGS) entry which is preliminary data.</text>
</comment>
<dbReference type="SUPFAM" id="SSF55811">
    <property type="entry name" value="Nudix"/>
    <property type="match status" value="1"/>
</dbReference>
<accession>A0A9D2AIA9</accession>
<dbReference type="InterPro" id="IPR015797">
    <property type="entry name" value="NUDIX_hydrolase-like_dom_sf"/>
</dbReference>
<dbReference type="GO" id="GO:0016787">
    <property type="term" value="F:hydrolase activity"/>
    <property type="evidence" value="ECO:0007669"/>
    <property type="project" value="UniProtKB-KW"/>
</dbReference>
<feature type="domain" description="Nudix hydrolase" evidence="1">
    <location>
        <begin position="59"/>
        <end position="191"/>
    </location>
</feature>
<organism evidence="2 3">
    <name type="scientific">Candidatus Akkermansia intestinigallinarum</name>
    <dbReference type="NCBI Taxonomy" id="2838431"/>
    <lineage>
        <taxon>Bacteria</taxon>
        <taxon>Pseudomonadati</taxon>
        <taxon>Verrucomicrobiota</taxon>
        <taxon>Verrucomicrobiia</taxon>
        <taxon>Verrucomicrobiales</taxon>
        <taxon>Akkermansiaceae</taxon>
        <taxon>Akkermansia</taxon>
    </lineage>
</organism>
<reference evidence="2" key="2">
    <citation type="submission" date="2021-04" db="EMBL/GenBank/DDBJ databases">
        <authorList>
            <person name="Gilroy R."/>
        </authorList>
    </citation>
    <scope>NUCLEOTIDE SEQUENCE</scope>
    <source>
        <strain evidence="2">14975</strain>
    </source>
</reference>
<dbReference type="PROSITE" id="PS51462">
    <property type="entry name" value="NUDIX"/>
    <property type="match status" value="1"/>
</dbReference>